<protein>
    <submittedName>
        <fullName evidence="6">Pyruvate dehydrogenase</fullName>
    </submittedName>
</protein>
<dbReference type="RefSeq" id="WP_111731082.1">
    <property type="nucleotide sequence ID" value="NZ_QHKO01000010.1"/>
</dbReference>
<dbReference type="CDD" id="cd02000">
    <property type="entry name" value="TPP_E1_PDC_ADC_BCADC"/>
    <property type="match status" value="1"/>
</dbReference>
<keyword evidence="3" id="KW-0786">Thiamine pyrophosphate</keyword>
<evidence type="ECO:0000313" key="6">
    <source>
        <dbReference type="EMBL" id="RAL20486.1"/>
    </source>
</evidence>
<sequence length="339" mass="36867">MAAAQIKTHSASLHESLDPRARFAQLQGTLSEKLYAQMRLIRRFEEQLLERFDRGLLVGTTHAYIGQEADAVGVINHLQAGDVVFSNHRCHGHYLVWGDKPRELAAELMGRQGGLVGGRGGSQHICDGGFFTNGIQGGIVPGALGLALAKKVRGEEALAVVFVGDGTLGEGVLYECLNMASLWEAPLLVVIENNEWAQSTPSRLEVAGSMIERARAFGLDAGEIASTDAEELYGRFEEVVAGVRAGGRPHVEVIHTYRLCHHSRSDDRRPPEEVEARRAEDPLPKQRARLSEARAAAIEEAVETRLEQAFAAAEAQPLPDVETLHDPLLLKMPEGPEPG</sequence>
<evidence type="ECO:0000256" key="4">
    <source>
        <dbReference type="SAM" id="MobiDB-lite"/>
    </source>
</evidence>
<dbReference type="InterPro" id="IPR001017">
    <property type="entry name" value="DH_E1"/>
</dbReference>
<comment type="caution">
    <text evidence="6">The sequence shown here is derived from an EMBL/GenBank/DDBJ whole genome shotgun (WGS) entry which is preliminary data.</text>
</comment>
<gene>
    <name evidence="6" type="ORF">DL240_16915</name>
</gene>
<proteinExistence type="predicted"/>
<accession>A0A328C1L3</accession>
<feature type="domain" description="Dehydrogenase E1 component" evidence="5">
    <location>
        <begin position="37"/>
        <end position="321"/>
    </location>
</feature>
<reference evidence="6 7" key="1">
    <citation type="submission" date="2018-05" db="EMBL/GenBank/DDBJ databases">
        <title>Lujinxingia marina gen. nov. sp. nov., a new facultative anaerobic member of the class Deltaproteobacteria, and proposal of Lujinxingaceae fam. nov.</title>
        <authorList>
            <person name="Li C.-M."/>
        </authorList>
    </citation>
    <scope>NUCLEOTIDE SEQUENCE [LARGE SCALE GENOMIC DNA]</scope>
    <source>
        <strain evidence="6 7">B210</strain>
    </source>
</reference>
<dbReference type="GO" id="GO:0006086">
    <property type="term" value="P:pyruvate decarboxylation to acetyl-CoA"/>
    <property type="evidence" value="ECO:0007669"/>
    <property type="project" value="TreeGrafter"/>
</dbReference>
<organism evidence="6 7">
    <name type="scientific">Lujinxingia litoralis</name>
    <dbReference type="NCBI Taxonomy" id="2211119"/>
    <lineage>
        <taxon>Bacteria</taxon>
        <taxon>Deltaproteobacteria</taxon>
        <taxon>Bradymonadales</taxon>
        <taxon>Lujinxingiaceae</taxon>
        <taxon>Lujinxingia</taxon>
    </lineage>
</organism>
<dbReference type="PANTHER" id="PTHR11516">
    <property type="entry name" value="PYRUVATE DEHYDROGENASE E1 COMPONENT, ALPHA SUBUNIT BACTERIAL AND ORGANELLAR"/>
    <property type="match status" value="1"/>
</dbReference>
<keyword evidence="6" id="KW-0670">Pyruvate</keyword>
<dbReference type="PANTHER" id="PTHR11516:SF2">
    <property type="entry name" value="PYRUVATE DEHYDROGENASE ALPHA SUBUNIT"/>
    <property type="match status" value="1"/>
</dbReference>
<dbReference type="EMBL" id="QHKO01000010">
    <property type="protein sequence ID" value="RAL20486.1"/>
    <property type="molecule type" value="Genomic_DNA"/>
</dbReference>
<feature type="compositionally biased region" description="Basic and acidic residues" evidence="4">
    <location>
        <begin position="263"/>
        <end position="292"/>
    </location>
</feature>
<evidence type="ECO:0000256" key="2">
    <source>
        <dbReference type="ARBA" id="ARBA00023002"/>
    </source>
</evidence>
<keyword evidence="2" id="KW-0560">Oxidoreductase</keyword>
<name>A0A328C1L3_9DELT</name>
<dbReference type="Proteomes" id="UP000249169">
    <property type="component" value="Unassembled WGS sequence"/>
</dbReference>
<dbReference type="OrthoDB" id="9766715at2"/>
<dbReference type="Gene3D" id="3.40.50.970">
    <property type="match status" value="1"/>
</dbReference>
<dbReference type="AlphaFoldDB" id="A0A328C1L3"/>
<evidence type="ECO:0000313" key="7">
    <source>
        <dbReference type="Proteomes" id="UP000249169"/>
    </source>
</evidence>
<dbReference type="GO" id="GO:0016624">
    <property type="term" value="F:oxidoreductase activity, acting on the aldehyde or oxo group of donors, disulfide as acceptor"/>
    <property type="evidence" value="ECO:0007669"/>
    <property type="project" value="InterPro"/>
</dbReference>
<dbReference type="InterPro" id="IPR050642">
    <property type="entry name" value="PDH_E1_Alpha_Subunit"/>
</dbReference>
<feature type="region of interest" description="Disordered" evidence="4">
    <location>
        <begin position="262"/>
        <end position="292"/>
    </location>
</feature>
<comment type="cofactor">
    <cofactor evidence="1">
        <name>thiamine diphosphate</name>
        <dbReference type="ChEBI" id="CHEBI:58937"/>
    </cofactor>
</comment>
<dbReference type="InterPro" id="IPR029061">
    <property type="entry name" value="THDP-binding"/>
</dbReference>
<dbReference type="Pfam" id="PF00676">
    <property type="entry name" value="E1_dh"/>
    <property type="match status" value="1"/>
</dbReference>
<dbReference type="SUPFAM" id="SSF52518">
    <property type="entry name" value="Thiamin diphosphate-binding fold (THDP-binding)"/>
    <property type="match status" value="1"/>
</dbReference>
<evidence type="ECO:0000256" key="3">
    <source>
        <dbReference type="ARBA" id="ARBA00023052"/>
    </source>
</evidence>
<keyword evidence="7" id="KW-1185">Reference proteome</keyword>
<evidence type="ECO:0000256" key="1">
    <source>
        <dbReference type="ARBA" id="ARBA00001964"/>
    </source>
</evidence>
<evidence type="ECO:0000259" key="5">
    <source>
        <dbReference type="Pfam" id="PF00676"/>
    </source>
</evidence>